<dbReference type="InterPro" id="IPR046980">
    <property type="entry name" value="KefG/KefF"/>
</dbReference>
<protein>
    <submittedName>
        <fullName evidence="3">Kef-type potassium/proton antiporter accessory protein, CPA2 family</fullName>
    </submittedName>
</protein>
<dbReference type="SUPFAM" id="SSF52218">
    <property type="entry name" value="Flavoproteins"/>
    <property type="match status" value="1"/>
</dbReference>
<dbReference type="EMBL" id="FQUX01000003">
    <property type="protein sequence ID" value="SHF31272.1"/>
    <property type="molecule type" value="Genomic_DNA"/>
</dbReference>
<sequence>MNRILILFAHPKFEQSRANKALVEMVENKEGVTFHDLYERYPDFNIDIISEKKLLTDHDVIIWHHPFYWYSCPPLMKQWMDVVLEFGWAYGANGKALQSKKCLNVITTGGTRAVYCSEGSNNYSVNEFLRPFEQTARLCNMEYLPPFTVMGTHNMSDEELEDYTLKYEQLICELRQSLPFDKIKNCEFLNDAPQLKKVTTK</sequence>
<evidence type="ECO:0000259" key="2">
    <source>
        <dbReference type="Pfam" id="PF02525"/>
    </source>
</evidence>
<dbReference type="InterPro" id="IPR029039">
    <property type="entry name" value="Flavoprotein-like_sf"/>
</dbReference>
<gene>
    <name evidence="3" type="ORF">SAMN03080594_103310</name>
</gene>
<dbReference type="GO" id="GO:0003955">
    <property type="term" value="F:NAD(P)H dehydrogenase (quinone) activity"/>
    <property type="evidence" value="ECO:0007669"/>
    <property type="project" value="TreeGrafter"/>
</dbReference>
<feature type="domain" description="Flavodoxin-like fold" evidence="2">
    <location>
        <begin position="3"/>
        <end position="169"/>
    </location>
</feature>
<dbReference type="Gene3D" id="3.40.50.360">
    <property type="match status" value="1"/>
</dbReference>
<dbReference type="PANTHER" id="PTHR47307">
    <property type="entry name" value="GLUTATHIONE-REGULATED POTASSIUM-EFFLUX SYSTEM ANCILLARY PROTEIN KEFG"/>
    <property type="match status" value="1"/>
</dbReference>
<name>A0A1M5AMX0_9FLAO</name>
<proteinExistence type="predicted"/>
<reference evidence="4" key="1">
    <citation type="submission" date="2016-11" db="EMBL/GenBank/DDBJ databases">
        <authorList>
            <person name="Varghese N."/>
            <person name="Submissions S."/>
        </authorList>
    </citation>
    <scope>NUCLEOTIDE SEQUENCE [LARGE SCALE GENOMIC DNA]</scope>
    <source>
        <strain evidence="4">DSM 17539</strain>
    </source>
</reference>
<dbReference type="GO" id="GO:0009055">
    <property type="term" value="F:electron transfer activity"/>
    <property type="evidence" value="ECO:0007669"/>
    <property type="project" value="TreeGrafter"/>
</dbReference>
<evidence type="ECO:0000313" key="4">
    <source>
        <dbReference type="Proteomes" id="UP000184406"/>
    </source>
</evidence>
<evidence type="ECO:0000256" key="1">
    <source>
        <dbReference type="ARBA" id="ARBA00023002"/>
    </source>
</evidence>
<organism evidence="3 4">
    <name type="scientific">Arenibacter palladensis</name>
    <dbReference type="NCBI Taxonomy" id="237373"/>
    <lineage>
        <taxon>Bacteria</taxon>
        <taxon>Pseudomonadati</taxon>
        <taxon>Bacteroidota</taxon>
        <taxon>Flavobacteriia</taxon>
        <taxon>Flavobacteriales</taxon>
        <taxon>Flavobacteriaceae</taxon>
        <taxon>Arenibacter</taxon>
    </lineage>
</organism>
<keyword evidence="4" id="KW-1185">Reference proteome</keyword>
<dbReference type="GO" id="GO:0010181">
    <property type="term" value="F:FMN binding"/>
    <property type="evidence" value="ECO:0007669"/>
    <property type="project" value="TreeGrafter"/>
</dbReference>
<evidence type="ECO:0000313" key="3">
    <source>
        <dbReference type="EMBL" id="SHF31272.1"/>
    </source>
</evidence>
<keyword evidence="1" id="KW-0560">Oxidoreductase</keyword>
<dbReference type="Pfam" id="PF02525">
    <property type="entry name" value="Flavodoxin_2"/>
    <property type="match status" value="1"/>
</dbReference>
<dbReference type="InterPro" id="IPR003680">
    <property type="entry name" value="Flavodoxin_fold"/>
</dbReference>
<dbReference type="OrthoDB" id="652200at2"/>
<dbReference type="AlphaFoldDB" id="A0A1M5AMX0"/>
<dbReference type="RefSeq" id="WP_072861918.1">
    <property type="nucleotide sequence ID" value="NZ_FQUX01000003.1"/>
</dbReference>
<accession>A0A1M5AMX0</accession>
<dbReference type="PANTHER" id="PTHR47307:SF1">
    <property type="entry name" value="GLUTATHIONE-REGULATED POTASSIUM-EFFLUX SYSTEM ANCILLARY PROTEIN KEFG"/>
    <property type="match status" value="1"/>
</dbReference>
<dbReference type="Proteomes" id="UP000184406">
    <property type="component" value="Unassembled WGS sequence"/>
</dbReference>